<protein>
    <recommendedName>
        <fullName evidence="4">PH domain-containing protein</fullName>
    </recommendedName>
</protein>
<feature type="region of interest" description="Disordered" evidence="1">
    <location>
        <begin position="262"/>
        <end position="293"/>
    </location>
</feature>
<evidence type="ECO:0000256" key="1">
    <source>
        <dbReference type="SAM" id="MobiDB-lite"/>
    </source>
</evidence>
<evidence type="ECO:0000313" key="3">
    <source>
        <dbReference type="Proteomes" id="UP001189429"/>
    </source>
</evidence>
<name>A0ABN9XZK1_9DINO</name>
<evidence type="ECO:0008006" key="4">
    <source>
        <dbReference type="Google" id="ProtNLM"/>
    </source>
</evidence>
<feature type="non-terminal residue" evidence="2">
    <location>
        <position position="1"/>
    </location>
</feature>
<dbReference type="Proteomes" id="UP001189429">
    <property type="component" value="Unassembled WGS sequence"/>
</dbReference>
<keyword evidence="3" id="KW-1185">Reference proteome</keyword>
<feature type="compositionally biased region" description="Low complexity" evidence="1">
    <location>
        <begin position="334"/>
        <end position="370"/>
    </location>
</feature>
<feature type="compositionally biased region" description="Basic and acidic residues" evidence="1">
    <location>
        <begin position="270"/>
        <end position="281"/>
    </location>
</feature>
<sequence length="370" mass="41444">GGRQAQEPAVETLPPVTGRLRYSISADQTLRGTPIREGELWYLSAEERVEQVTFSLHVNGFAFVHGSHETHVSLSPFCLVRNCKFQSNYSNSNLMDMKIFKVSLFAQGVCHYLGVRAEAESEAEEERSQWVLDISRVMRLVTQSVFPPFRISCEPLSAVVSTKRRLMAGYLIHRDDERVASVLYVELHPQDEDQAKLVLYENELCQVPVTDIYLTEQSLCCEKVGINCSCFCVEDDHQFSTRTLAERKLWLRAISNVKVKLQNKAPSPNEEERQHYREAIKDPSTSRSSGPRWTCRRPWIRCCSPCPRGPALRPPRGPALRPQAACPSPPPSRWAPASPGSTRGPTRTPRAATPAGARPGQAATAGTRCR</sequence>
<reference evidence="2" key="1">
    <citation type="submission" date="2023-10" db="EMBL/GenBank/DDBJ databases">
        <authorList>
            <person name="Chen Y."/>
            <person name="Shah S."/>
            <person name="Dougan E. K."/>
            <person name="Thang M."/>
            <person name="Chan C."/>
        </authorList>
    </citation>
    <scope>NUCLEOTIDE SEQUENCE [LARGE SCALE GENOMIC DNA]</scope>
</reference>
<gene>
    <name evidence="2" type="ORF">PCOR1329_LOCUS80156</name>
</gene>
<dbReference type="SUPFAM" id="SSF50729">
    <property type="entry name" value="PH domain-like"/>
    <property type="match status" value="1"/>
</dbReference>
<comment type="caution">
    <text evidence="2">The sequence shown here is derived from an EMBL/GenBank/DDBJ whole genome shotgun (WGS) entry which is preliminary data.</text>
</comment>
<evidence type="ECO:0000313" key="2">
    <source>
        <dbReference type="EMBL" id="CAK0904000.1"/>
    </source>
</evidence>
<proteinExistence type="predicted"/>
<organism evidence="2 3">
    <name type="scientific">Prorocentrum cordatum</name>
    <dbReference type="NCBI Taxonomy" id="2364126"/>
    <lineage>
        <taxon>Eukaryota</taxon>
        <taxon>Sar</taxon>
        <taxon>Alveolata</taxon>
        <taxon>Dinophyceae</taxon>
        <taxon>Prorocentrales</taxon>
        <taxon>Prorocentraceae</taxon>
        <taxon>Prorocentrum</taxon>
    </lineage>
</organism>
<feature type="region of interest" description="Disordered" evidence="1">
    <location>
        <begin position="314"/>
        <end position="370"/>
    </location>
</feature>
<feature type="non-terminal residue" evidence="2">
    <location>
        <position position="370"/>
    </location>
</feature>
<accession>A0ABN9XZK1</accession>
<dbReference type="EMBL" id="CAUYUJ010021328">
    <property type="protein sequence ID" value="CAK0904000.1"/>
    <property type="molecule type" value="Genomic_DNA"/>
</dbReference>